<dbReference type="EMBL" id="JBEWSZ010000001">
    <property type="protein sequence ID" value="MET2828447.1"/>
    <property type="molecule type" value="Genomic_DNA"/>
</dbReference>
<evidence type="ECO:0000256" key="1">
    <source>
        <dbReference type="ARBA" id="ARBA00001947"/>
    </source>
</evidence>
<keyword evidence="3" id="KW-0479">Metal-binding</keyword>
<keyword evidence="2" id="KW-0808">Transferase</keyword>
<evidence type="ECO:0000256" key="2">
    <source>
        <dbReference type="ARBA" id="ARBA00022679"/>
    </source>
</evidence>
<comment type="caution">
    <text evidence="5">The sequence shown here is derived from an EMBL/GenBank/DDBJ whole genome shotgun (WGS) entry which is preliminary data.</text>
</comment>
<evidence type="ECO:0000313" key="6">
    <source>
        <dbReference type="Proteomes" id="UP001548832"/>
    </source>
</evidence>
<dbReference type="InterPro" id="IPR008567">
    <property type="entry name" value="BKACE"/>
</dbReference>
<dbReference type="Gene3D" id="3.20.20.70">
    <property type="entry name" value="Aldolase class I"/>
    <property type="match status" value="1"/>
</dbReference>
<dbReference type="RefSeq" id="WP_354460447.1">
    <property type="nucleotide sequence ID" value="NZ_JBEWSZ010000001.1"/>
</dbReference>
<reference evidence="5 6" key="1">
    <citation type="submission" date="2024-06" db="EMBL/GenBank/DDBJ databases">
        <authorList>
            <person name="Kim D.-U."/>
        </authorList>
    </citation>
    <scope>NUCLEOTIDE SEQUENCE [LARGE SCALE GENOMIC DNA]</scope>
    <source>
        <strain evidence="5 6">KACC15460</strain>
    </source>
</reference>
<comment type="cofactor">
    <cofactor evidence="1">
        <name>Zn(2+)</name>
        <dbReference type="ChEBI" id="CHEBI:29105"/>
    </cofactor>
</comment>
<name>A0ABV2DEH6_9HYPH</name>
<evidence type="ECO:0000256" key="3">
    <source>
        <dbReference type="ARBA" id="ARBA00022723"/>
    </source>
</evidence>
<keyword evidence="4" id="KW-0862">Zinc</keyword>
<dbReference type="PANTHER" id="PTHR37418">
    <property type="entry name" value="3-KETO-5-AMINOHEXANOATE CLEAVAGE ENZYME-RELATED"/>
    <property type="match status" value="1"/>
</dbReference>
<dbReference type="Pfam" id="PF05853">
    <property type="entry name" value="BKACE"/>
    <property type="match status" value="1"/>
</dbReference>
<evidence type="ECO:0000313" key="5">
    <source>
        <dbReference type="EMBL" id="MET2828447.1"/>
    </source>
</evidence>
<gene>
    <name evidence="5" type="ORF">ABVQ20_15805</name>
</gene>
<organism evidence="5 6">
    <name type="scientific">Mesorhizobium shangrilense</name>
    <dbReference type="NCBI Taxonomy" id="460060"/>
    <lineage>
        <taxon>Bacteria</taxon>
        <taxon>Pseudomonadati</taxon>
        <taxon>Pseudomonadota</taxon>
        <taxon>Alphaproteobacteria</taxon>
        <taxon>Hyphomicrobiales</taxon>
        <taxon>Phyllobacteriaceae</taxon>
        <taxon>Mesorhizobium</taxon>
    </lineage>
</organism>
<dbReference type="Proteomes" id="UP001548832">
    <property type="component" value="Unassembled WGS sequence"/>
</dbReference>
<dbReference type="PANTHER" id="PTHR37418:SF2">
    <property type="entry name" value="3-KETO-5-AMINOHEXANOATE CLEAVAGE ENZYME"/>
    <property type="match status" value="1"/>
</dbReference>
<keyword evidence="6" id="KW-1185">Reference proteome</keyword>
<protein>
    <submittedName>
        <fullName evidence="5">3-keto-5-aminohexanoate cleavage protein</fullName>
    </submittedName>
</protein>
<sequence>MTPSRPISIAVAPNGGRKTQADHPALPMTAAELARVGSLCLEAGASMIHVHVRDREGRHLLDAEAYRDALASIRRSVGERLVVQITSESLGIYSPAEQMQVIRQVRPESVSLALRELLPDAHGETGLSAFLQWLRKENVAPQFILYSPEEAIHLAALKARGVIPFEQLSVLYVLGRYTVGQASDPMDLLPFLDDAVPRFSYWTTCAFGPKEAACVLAGALLGGNIRVGFENNLLLPDGRVARGNEELVGVAKDCIVRLGYRPATADELRANWRLG</sequence>
<dbReference type="InterPro" id="IPR013785">
    <property type="entry name" value="Aldolase_TIM"/>
</dbReference>
<evidence type="ECO:0000256" key="4">
    <source>
        <dbReference type="ARBA" id="ARBA00022833"/>
    </source>
</evidence>
<proteinExistence type="predicted"/>
<accession>A0ABV2DEH6</accession>